<feature type="compositionally biased region" description="Polar residues" evidence="4">
    <location>
        <begin position="43"/>
        <end position="59"/>
    </location>
</feature>
<evidence type="ECO:0000313" key="6">
    <source>
        <dbReference type="EMBL" id="SFF21996.1"/>
    </source>
</evidence>
<dbReference type="Gene3D" id="3.40.50.1820">
    <property type="entry name" value="alpha/beta hydrolase"/>
    <property type="match status" value="1"/>
</dbReference>
<keyword evidence="7" id="KW-1185">Reference proteome</keyword>
<reference evidence="7" key="1">
    <citation type="submission" date="2016-10" db="EMBL/GenBank/DDBJ databases">
        <authorList>
            <person name="Varghese N."/>
            <person name="Submissions S."/>
        </authorList>
    </citation>
    <scope>NUCLEOTIDE SEQUENCE [LARGE SCALE GENOMIC DNA]</scope>
    <source>
        <strain evidence="7">DSM 19083</strain>
    </source>
</reference>
<dbReference type="InterPro" id="IPR029058">
    <property type="entry name" value="AB_hydrolase_fold"/>
</dbReference>
<dbReference type="EMBL" id="FONZ01000003">
    <property type="protein sequence ID" value="SFF21996.1"/>
    <property type="molecule type" value="Genomic_DNA"/>
</dbReference>
<feature type="domain" description="Peptidase S33 tripeptidyl aminopeptidase-like C-terminal" evidence="5">
    <location>
        <begin position="434"/>
        <end position="535"/>
    </location>
</feature>
<dbReference type="STRING" id="285351.SAMN04488035_2047"/>
<dbReference type="Pfam" id="PF08386">
    <property type="entry name" value="Abhydrolase_4"/>
    <property type="match status" value="1"/>
</dbReference>
<evidence type="ECO:0000256" key="3">
    <source>
        <dbReference type="ARBA" id="ARBA00022801"/>
    </source>
</evidence>
<feature type="region of interest" description="Disordered" evidence="4">
    <location>
        <begin position="40"/>
        <end position="66"/>
    </location>
</feature>
<comment type="similarity">
    <text evidence="1">Belongs to the peptidase S33 family.</text>
</comment>
<dbReference type="RefSeq" id="WP_229828721.1">
    <property type="nucleotide sequence ID" value="NZ_BNAN01000003.1"/>
</dbReference>
<dbReference type="PROSITE" id="PS51257">
    <property type="entry name" value="PROKAR_LIPOPROTEIN"/>
    <property type="match status" value="1"/>
</dbReference>
<sequence>MLIRRSSSVSLSRRPGRGAARASAVGLALVLLAGCSGDDTPVVTRTGTDAPTSDTTEPGTPNPGPLVPDGIDEALVPFYSQQIAWQACGDRECATVEAPLDWADAGAGSTRLALERAVAEGEAQGSLLINPGGPGSSGIDFLDYGVSLISPEVREQFHVVGFDPRGVAASDGVACLDDAAKDAALSKDYDYSSPEDLAELEADATAYGEACLEKTGELLGHVDTQSAAKDMDLIRALVGDEKLNYLGYSYGTQLGAAYAGQFPDRVGRLVLDGAVDITLDADESSLQQAQGFERALRAYVTDCQANEENCPLTGSVDDGLAQIKALVDAAYENPLPTDSGRELTQTLAFYGIAVTLYNDSSWPMLTDALAGAIGEGDGTYLLYLADVYNDRQADGTFASNSSEAFRAIGCLDGRGNSDPAHMAAEAEKIREAAPTLGESFGYGALLCKNWPVPAAEVTYDISAPGAAPIVVIGTTNDPATPYEWSQALAKTLESAVLVTWEGEGHTAYGRSNECITVAVDQYLLEGTVPQDGLQC</sequence>
<gene>
    <name evidence="6" type="ORF">SAMN04488035_2047</name>
</gene>
<accession>A0A1I2GZJ7</accession>
<keyword evidence="3 6" id="KW-0378">Hydrolase</keyword>
<name>A0A1I2GZJ7_9MICO</name>
<evidence type="ECO:0000256" key="1">
    <source>
        <dbReference type="ARBA" id="ARBA00010088"/>
    </source>
</evidence>
<evidence type="ECO:0000313" key="7">
    <source>
        <dbReference type="Proteomes" id="UP000198520"/>
    </source>
</evidence>
<evidence type="ECO:0000259" key="5">
    <source>
        <dbReference type="Pfam" id="PF08386"/>
    </source>
</evidence>
<evidence type="ECO:0000256" key="2">
    <source>
        <dbReference type="ARBA" id="ARBA00022729"/>
    </source>
</evidence>
<organism evidence="6 7">
    <name type="scientific">Flavimobilis marinus</name>
    <dbReference type="NCBI Taxonomy" id="285351"/>
    <lineage>
        <taxon>Bacteria</taxon>
        <taxon>Bacillati</taxon>
        <taxon>Actinomycetota</taxon>
        <taxon>Actinomycetes</taxon>
        <taxon>Micrococcales</taxon>
        <taxon>Jonesiaceae</taxon>
        <taxon>Flavimobilis</taxon>
    </lineage>
</organism>
<dbReference type="GO" id="GO:0016787">
    <property type="term" value="F:hydrolase activity"/>
    <property type="evidence" value="ECO:0007669"/>
    <property type="project" value="UniProtKB-KW"/>
</dbReference>
<dbReference type="InterPro" id="IPR013595">
    <property type="entry name" value="Pept_S33_TAP-like_C"/>
</dbReference>
<dbReference type="AlphaFoldDB" id="A0A1I2GZJ7"/>
<dbReference type="PANTHER" id="PTHR43248">
    <property type="entry name" value="2-SUCCINYL-6-HYDROXY-2,4-CYCLOHEXADIENE-1-CARBOXYLATE SYNTHASE"/>
    <property type="match status" value="1"/>
</dbReference>
<proteinExistence type="inferred from homology"/>
<keyword evidence="2" id="KW-0732">Signal</keyword>
<protein>
    <submittedName>
        <fullName evidence="6">Alpha/beta hydrolase fold</fullName>
    </submittedName>
</protein>
<dbReference type="SUPFAM" id="SSF53474">
    <property type="entry name" value="alpha/beta-Hydrolases"/>
    <property type="match status" value="1"/>
</dbReference>
<dbReference type="InterPro" id="IPR051601">
    <property type="entry name" value="Serine_prot/Carboxylest_S33"/>
</dbReference>
<dbReference type="PANTHER" id="PTHR43248:SF29">
    <property type="entry name" value="TRIPEPTIDYL AMINOPEPTIDASE"/>
    <property type="match status" value="1"/>
</dbReference>
<dbReference type="Proteomes" id="UP000198520">
    <property type="component" value="Unassembled WGS sequence"/>
</dbReference>
<evidence type="ECO:0000256" key="4">
    <source>
        <dbReference type="SAM" id="MobiDB-lite"/>
    </source>
</evidence>